<protein>
    <recommendedName>
        <fullName evidence="3">DUF2188 domain-containing protein</fullName>
    </recommendedName>
</protein>
<organism evidence="1 2">
    <name type="scientific">Pseudoxanthomonas mexicana</name>
    <dbReference type="NCBI Taxonomy" id="128785"/>
    <lineage>
        <taxon>Bacteria</taxon>
        <taxon>Pseudomonadati</taxon>
        <taxon>Pseudomonadota</taxon>
        <taxon>Gammaproteobacteria</taxon>
        <taxon>Lysobacterales</taxon>
        <taxon>Lysobacteraceae</taxon>
        <taxon>Pseudoxanthomonas</taxon>
    </lineage>
</organism>
<dbReference type="Proteomes" id="UP000515506">
    <property type="component" value="Chromosome"/>
</dbReference>
<dbReference type="RefSeq" id="WP_162110652.1">
    <property type="nucleotide sequence ID" value="NZ_CP060028.1"/>
</dbReference>
<evidence type="ECO:0000313" key="1">
    <source>
        <dbReference type="EMBL" id="QND78855.1"/>
    </source>
</evidence>
<accession>A0ABX6R7U7</accession>
<evidence type="ECO:0008006" key="3">
    <source>
        <dbReference type="Google" id="ProtNLM"/>
    </source>
</evidence>
<sequence length="74" mass="8152">MSVRTIVEHGCPLTVQTLERVDALGATYWQARAMFRTASGQARVDVVTRTRHATREAAERAALALARDNGWGRA</sequence>
<keyword evidence="2" id="KW-1185">Reference proteome</keyword>
<proteinExistence type="predicted"/>
<dbReference type="EMBL" id="CP060028">
    <property type="protein sequence ID" value="QND78855.1"/>
    <property type="molecule type" value="Genomic_DNA"/>
</dbReference>
<name>A0ABX6R7U7_PSEMX</name>
<reference evidence="1 2" key="1">
    <citation type="submission" date="2020-08" db="EMBL/GenBank/DDBJ databases">
        <title>Streptomycin resistant and MDR strain, P. mexicana.</title>
        <authorList>
            <person name="Ganesh-kumar S."/>
            <person name="Zhe T."/>
            <person name="Yu Z."/>
            <person name="Min Y."/>
        </authorList>
    </citation>
    <scope>NUCLEOTIDE SEQUENCE [LARGE SCALE GENOMIC DNA]</scope>
    <source>
        <strain evidence="1 2">GTZY</strain>
    </source>
</reference>
<evidence type="ECO:0000313" key="2">
    <source>
        <dbReference type="Proteomes" id="UP000515506"/>
    </source>
</evidence>
<gene>
    <name evidence="1" type="ORF">H4W19_10655</name>
</gene>